<keyword evidence="2" id="KW-0288">FMN</keyword>
<gene>
    <name evidence="6" type="ORF">Atai01_47510</name>
</gene>
<accession>A0A9W6R5S3</accession>
<dbReference type="GO" id="GO:0046306">
    <property type="term" value="P:alkanesulfonate catabolic process"/>
    <property type="evidence" value="ECO:0007669"/>
    <property type="project" value="TreeGrafter"/>
</dbReference>
<evidence type="ECO:0000256" key="3">
    <source>
        <dbReference type="ARBA" id="ARBA00023002"/>
    </source>
</evidence>
<evidence type="ECO:0000256" key="2">
    <source>
        <dbReference type="ARBA" id="ARBA00022643"/>
    </source>
</evidence>
<dbReference type="PANTHER" id="PTHR42847:SF4">
    <property type="entry name" value="ALKANESULFONATE MONOOXYGENASE-RELATED"/>
    <property type="match status" value="1"/>
</dbReference>
<evidence type="ECO:0000313" key="7">
    <source>
        <dbReference type="Proteomes" id="UP001165136"/>
    </source>
</evidence>
<dbReference type="Pfam" id="PF00296">
    <property type="entry name" value="Bac_luciferase"/>
    <property type="match status" value="1"/>
</dbReference>
<dbReference type="SUPFAM" id="SSF51679">
    <property type="entry name" value="Bacterial luciferase-like"/>
    <property type="match status" value="1"/>
</dbReference>
<evidence type="ECO:0000256" key="1">
    <source>
        <dbReference type="ARBA" id="ARBA00022630"/>
    </source>
</evidence>
<comment type="caution">
    <text evidence="6">The sequence shown here is derived from an EMBL/GenBank/DDBJ whole genome shotgun (WGS) entry which is preliminary data.</text>
</comment>
<dbReference type="PANTHER" id="PTHR42847">
    <property type="entry name" value="ALKANESULFONATE MONOOXYGENASE"/>
    <property type="match status" value="1"/>
</dbReference>
<dbReference type="AlphaFoldDB" id="A0A9W6R5S3"/>
<keyword evidence="4" id="KW-0503">Monooxygenase</keyword>
<evidence type="ECO:0000256" key="4">
    <source>
        <dbReference type="ARBA" id="ARBA00023033"/>
    </source>
</evidence>
<keyword evidence="7" id="KW-1185">Reference proteome</keyword>
<dbReference type="InterPro" id="IPR036661">
    <property type="entry name" value="Luciferase-like_sf"/>
</dbReference>
<name>A0A9W6R5S3_9PSEU</name>
<evidence type="ECO:0000259" key="5">
    <source>
        <dbReference type="Pfam" id="PF00296"/>
    </source>
</evidence>
<evidence type="ECO:0000313" key="6">
    <source>
        <dbReference type="EMBL" id="GLY68132.1"/>
    </source>
</evidence>
<dbReference type="InterPro" id="IPR050172">
    <property type="entry name" value="SsuD_RutA_monooxygenase"/>
</dbReference>
<dbReference type="RefSeq" id="WP_285488228.1">
    <property type="nucleotide sequence ID" value="NZ_BSTI01000010.1"/>
</dbReference>
<organism evidence="6 7">
    <name type="scientific">Amycolatopsis taiwanensis</name>
    <dbReference type="NCBI Taxonomy" id="342230"/>
    <lineage>
        <taxon>Bacteria</taxon>
        <taxon>Bacillati</taxon>
        <taxon>Actinomycetota</taxon>
        <taxon>Actinomycetes</taxon>
        <taxon>Pseudonocardiales</taxon>
        <taxon>Pseudonocardiaceae</taxon>
        <taxon>Amycolatopsis</taxon>
    </lineage>
</organism>
<feature type="domain" description="Luciferase-like" evidence="5">
    <location>
        <begin position="4"/>
        <end position="182"/>
    </location>
</feature>
<reference evidence="6" key="1">
    <citation type="submission" date="2023-03" db="EMBL/GenBank/DDBJ databases">
        <title>Amycolatopsis taiwanensis NBRC 103393.</title>
        <authorList>
            <person name="Ichikawa N."/>
            <person name="Sato H."/>
            <person name="Tonouchi N."/>
        </authorList>
    </citation>
    <scope>NUCLEOTIDE SEQUENCE</scope>
    <source>
        <strain evidence="6">NBRC 103393</strain>
    </source>
</reference>
<keyword evidence="3" id="KW-0560">Oxidoreductase</keyword>
<dbReference type="Gene3D" id="3.20.20.30">
    <property type="entry name" value="Luciferase-like domain"/>
    <property type="match status" value="1"/>
</dbReference>
<sequence>MAVKIGIWLPSYAWNVSSAEERAQRVKRMKEYIQRCEDLGFDIWDIDHLLTAPGLYGNAWLEPMSVLTYAAALTEKAMLGTGILVLPLRNPVLLAKEIATLAQLSNERYLFGVGPGWDPKEFASVGTHISERGRRTDEIIAAVRKLLTTKNASFEGEFYSFDDVTIDPLPSRMPEVWVSGGSRVPDKNFHDRDFMPKSVLNRIAGADAWLSRCSGTQDRLLRDWTTVGDHLESLGKPRDAVRFAHCNFIHLSPGKTRSQALEEQHEHALRAFGTHRSYEHLQECYLLGDTDHQLARLSELAEHGMDYVVLGPLTDDLDQLDHIAEHLQPELNR</sequence>
<dbReference type="GO" id="GO:0008726">
    <property type="term" value="F:alkanesulfonate monooxygenase activity"/>
    <property type="evidence" value="ECO:0007669"/>
    <property type="project" value="TreeGrafter"/>
</dbReference>
<dbReference type="EMBL" id="BSTI01000010">
    <property type="protein sequence ID" value="GLY68132.1"/>
    <property type="molecule type" value="Genomic_DNA"/>
</dbReference>
<dbReference type="Proteomes" id="UP001165136">
    <property type="component" value="Unassembled WGS sequence"/>
</dbReference>
<dbReference type="InterPro" id="IPR011251">
    <property type="entry name" value="Luciferase-like_dom"/>
</dbReference>
<keyword evidence="1" id="KW-0285">Flavoprotein</keyword>
<proteinExistence type="predicted"/>
<protein>
    <recommendedName>
        <fullName evidence="5">Luciferase-like domain-containing protein</fullName>
    </recommendedName>
</protein>